<gene>
    <name evidence="2" type="ORF">RMAECT_0490</name>
</gene>
<evidence type="ECO:0000256" key="1">
    <source>
        <dbReference type="SAM" id="MobiDB-lite"/>
    </source>
</evidence>
<dbReference type="AlphaFoldDB" id="A0A0F3PF71"/>
<feature type="region of interest" description="Disordered" evidence="1">
    <location>
        <begin position="1"/>
        <end position="22"/>
    </location>
</feature>
<organism evidence="2 3">
    <name type="scientific">Rickettsia rhipicephali str. Ect</name>
    <dbReference type="NCBI Taxonomy" id="1359199"/>
    <lineage>
        <taxon>Bacteria</taxon>
        <taxon>Pseudomonadati</taxon>
        <taxon>Pseudomonadota</taxon>
        <taxon>Alphaproteobacteria</taxon>
        <taxon>Rickettsiales</taxon>
        <taxon>Rickettsiaceae</taxon>
        <taxon>Rickettsieae</taxon>
        <taxon>Rickettsia</taxon>
        <taxon>spotted fever group</taxon>
    </lineage>
</organism>
<proteinExistence type="predicted"/>
<dbReference type="PATRIC" id="fig|1359199.3.peg.478"/>
<reference evidence="2 3" key="1">
    <citation type="submission" date="2015-01" db="EMBL/GenBank/DDBJ databases">
        <title>Genome Sequencing of Rickettsiales.</title>
        <authorList>
            <person name="Daugherty S.C."/>
            <person name="Su Q."/>
            <person name="Abolude K."/>
            <person name="Beier-Sexton M."/>
            <person name="Carlyon J.A."/>
            <person name="Carter R."/>
            <person name="Day N.P."/>
            <person name="Dumler S.J."/>
            <person name="Dyachenko V."/>
            <person name="Godinez A."/>
            <person name="Kurtti T.J."/>
            <person name="Lichay M."/>
            <person name="Mullins K.E."/>
            <person name="Ott S."/>
            <person name="Pappas-Brown V."/>
            <person name="Paris D.H."/>
            <person name="Patel P."/>
            <person name="Richards A.L."/>
            <person name="Sadzewicz L."/>
            <person name="Sears K."/>
            <person name="Seidman D."/>
            <person name="Sengamalay N."/>
            <person name="Stenos J."/>
            <person name="Tallon L.J."/>
            <person name="Vincent G."/>
            <person name="Fraser C.M."/>
            <person name="Munderloh U."/>
            <person name="Dunning-Hotopp J.C."/>
        </authorList>
    </citation>
    <scope>NUCLEOTIDE SEQUENCE [LARGE SCALE GENOMIC DNA]</scope>
    <source>
        <strain evidence="2 3">Ect</strain>
    </source>
</reference>
<sequence length="39" mass="4696">MRRDQIVIASSRRLRGQSNKNNKKCCKSEFFTRLLRQNL</sequence>
<comment type="caution">
    <text evidence="2">The sequence shown here is derived from an EMBL/GenBank/DDBJ whole genome shotgun (WGS) entry which is preliminary data.</text>
</comment>
<protein>
    <submittedName>
        <fullName evidence="2">Uncharacterized protein</fullName>
    </submittedName>
</protein>
<evidence type="ECO:0000313" key="3">
    <source>
        <dbReference type="Proteomes" id="UP000033591"/>
    </source>
</evidence>
<accession>A0A0F3PF71</accession>
<name>A0A0F3PF71_RICRH</name>
<dbReference type="EMBL" id="LAOC01000001">
    <property type="protein sequence ID" value="KJV79020.1"/>
    <property type="molecule type" value="Genomic_DNA"/>
</dbReference>
<dbReference type="Proteomes" id="UP000033591">
    <property type="component" value="Unassembled WGS sequence"/>
</dbReference>
<evidence type="ECO:0000313" key="2">
    <source>
        <dbReference type="EMBL" id="KJV79020.1"/>
    </source>
</evidence>